<keyword evidence="12" id="KW-1185">Reference proteome</keyword>
<feature type="domain" description="Thioredoxin" evidence="10">
    <location>
        <begin position="1"/>
        <end position="106"/>
    </location>
</feature>
<protein>
    <recommendedName>
        <fullName evidence="6 7">Thioredoxin</fullName>
    </recommendedName>
</protein>
<dbReference type="GO" id="GO:0045454">
    <property type="term" value="P:cell redox homeostasis"/>
    <property type="evidence" value="ECO:0007669"/>
    <property type="project" value="TreeGrafter"/>
</dbReference>
<keyword evidence="2" id="KW-0813">Transport</keyword>
<evidence type="ECO:0000259" key="10">
    <source>
        <dbReference type="PROSITE" id="PS51352"/>
    </source>
</evidence>
<dbReference type="InterPro" id="IPR017937">
    <property type="entry name" value="Thioredoxin_CS"/>
</dbReference>
<keyword evidence="3" id="KW-0249">Electron transport</keyword>
<dbReference type="InterPro" id="IPR036249">
    <property type="entry name" value="Thioredoxin-like_sf"/>
</dbReference>
<feature type="active site" description="Nucleophile" evidence="8">
    <location>
        <position position="30"/>
    </location>
</feature>
<comment type="similarity">
    <text evidence="1 7">Belongs to the thioredoxin family.</text>
</comment>
<keyword evidence="4 9" id="KW-1015">Disulfide bond</keyword>
<dbReference type="GO" id="GO:0005829">
    <property type="term" value="C:cytosol"/>
    <property type="evidence" value="ECO:0007669"/>
    <property type="project" value="TreeGrafter"/>
</dbReference>
<reference evidence="11" key="1">
    <citation type="submission" date="2021-09" db="EMBL/GenBank/DDBJ databases">
        <title>Fulvivirga sp. isolated from coastal sediment.</title>
        <authorList>
            <person name="Yu H."/>
        </authorList>
    </citation>
    <scope>NUCLEOTIDE SEQUENCE</scope>
    <source>
        <strain evidence="11">1062</strain>
    </source>
</reference>
<evidence type="ECO:0000313" key="12">
    <source>
        <dbReference type="Proteomes" id="UP001139409"/>
    </source>
</evidence>
<dbReference type="Gene3D" id="3.40.30.10">
    <property type="entry name" value="Glutaredoxin"/>
    <property type="match status" value="1"/>
</dbReference>
<feature type="disulfide bond" description="Redox-active" evidence="9">
    <location>
        <begin position="30"/>
        <end position="33"/>
    </location>
</feature>
<feature type="site" description="Deprotonates C-terminal active site Cys" evidence="8">
    <location>
        <position position="24"/>
    </location>
</feature>
<comment type="caution">
    <text evidence="11">The sequence shown here is derived from an EMBL/GenBank/DDBJ whole genome shotgun (WGS) entry which is preliminary data.</text>
</comment>
<dbReference type="PRINTS" id="PR00421">
    <property type="entry name" value="THIOREDOXIN"/>
</dbReference>
<evidence type="ECO:0000313" key="11">
    <source>
        <dbReference type="EMBL" id="MCA6073686.1"/>
    </source>
</evidence>
<keyword evidence="5 9" id="KW-0676">Redox-active center</keyword>
<dbReference type="PANTHER" id="PTHR45663:SF11">
    <property type="entry name" value="GEO12009P1"/>
    <property type="match status" value="1"/>
</dbReference>
<evidence type="ECO:0000256" key="1">
    <source>
        <dbReference type="ARBA" id="ARBA00008987"/>
    </source>
</evidence>
<feature type="site" description="Contributes to redox potential value" evidence="8">
    <location>
        <position position="31"/>
    </location>
</feature>
<dbReference type="NCBIfam" id="TIGR01068">
    <property type="entry name" value="thioredoxin"/>
    <property type="match status" value="1"/>
</dbReference>
<dbReference type="FunFam" id="3.40.30.10:FF:000001">
    <property type="entry name" value="Thioredoxin"/>
    <property type="match status" value="1"/>
</dbReference>
<gene>
    <name evidence="11" type="primary">trxA</name>
    <name evidence="11" type="ORF">LDX50_02350</name>
</gene>
<evidence type="ECO:0000256" key="7">
    <source>
        <dbReference type="PIRNR" id="PIRNR000077"/>
    </source>
</evidence>
<evidence type="ECO:0000256" key="4">
    <source>
        <dbReference type="ARBA" id="ARBA00023157"/>
    </source>
</evidence>
<dbReference type="PIRSF" id="PIRSF000077">
    <property type="entry name" value="Thioredoxin"/>
    <property type="match status" value="1"/>
</dbReference>
<organism evidence="11 12">
    <name type="scientific">Fulvivirga sedimenti</name>
    <dbReference type="NCBI Taxonomy" id="2879465"/>
    <lineage>
        <taxon>Bacteria</taxon>
        <taxon>Pseudomonadati</taxon>
        <taxon>Bacteroidota</taxon>
        <taxon>Cytophagia</taxon>
        <taxon>Cytophagales</taxon>
        <taxon>Fulvivirgaceae</taxon>
        <taxon>Fulvivirga</taxon>
    </lineage>
</organism>
<evidence type="ECO:0000256" key="9">
    <source>
        <dbReference type="PIRSR" id="PIRSR000077-4"/>
    </source>
</evidence>
<evidence type="ECO:0000256" key="3">
    <source>
        <dbReference type="ARBA" id="ARBA00022982"/>
    </source>
</evidence>
<dbReference type="SUPFAM" id="SSF52833">
    <property type="entry name" value="Thioredoxin-like"/>
    <property type="match status" value="1"/>
</dbReference>
<evidence type="ECO:0000256" key="5">
    <source>
        <dbReference type="ARBA" id="ARBA00023284"/>
    </source>
</evidence>
<dbReference type="AlphaFoldDB" id="A0A9X1HKR4"/>
<dbReference type="EMBL" id="JAIXNE010000001">
    <property type="protein sequence ID" value="MCA6073686.1"/>
    <property type="molecule type" value="Genomic_DNA"/>
</dbReference>
<evidence type="ECO:0000256" key="6">
    <source>
        <dbReference type="NCBIfam" id="TIGR01068"/>
    </source>
</evidence>
<dbReference type="PANTHER" id="PTHR45663">
    <property type="entry name" value="GEO12009P1"/>
    <property type="match status" value="1"/>
</dbReference>
<dbReference type="CDD" id="cd02947">
    <property type="entry name" value="TRX_family"/>
    <property type="match status" value="1"/>
</dbReference>
<dbReference type="InterPro" id="IPR005746">
    <property type="entry name" value="Thioredoxin"/>
</dbReference>
<proteinExistence type="inferred from homology"/>
<feature type="active site" description="Nucleophile" evidence="8">
    <location>
        <position position="33"/>
    </location>
</feature>
<accession>A0A9X1HKR4</accession>
<evidence type="ECO:0000256" key="2">
    <source>
        <dbReference type="ARBA" id="ARBA00022448"/>
    </source>
</evidence>
<dbReference type="PROSITE" id="PS51352">
    <property type="entry name" value="THIOREDOXIN_2"/>
    <property type="match status" value="1"/>
</dbReference>
<dbReference type="InterPro" id="IPR013766">
    <property type="entry name" value="Thioredoxin_domain"/>
</dbReference>
<dbReference type="RefSeq" id="WP_225696797.1">
    <property type="nucleotide sequence ID" value="NZ_JAIXNE010000001.1"/>
</dbReference>
<dbReference type="Pfam" id="PF00085">
    <property type="entry name" value="Thioredoxin"/>
    <property type="match status" value="1"/>
</dbReference>
<feature type="site" description="Contributes to redox potential value" evidence="8">
    <location>
        <position position="32"/>
    </location>
</feature>
<sequence length="106" mass="11624">MKPLEITDANFEEIIKSDKPVLVDFWAEWCGPCKMIGPVVEELANDYDGRAVIGKVNVDENPNVSVKFGIRSIPTLLVFKNGEIVDKQIGAVPKGVLSQKLDAQLA</sequence>
<dbReference type="PROSITE" id="PS00194">
    <property type="entry name" value="THIOREDOXIN_1"/>
    <property type="match status" value="1"/>
</dbReference>
<dbReference type="Proteomes" id="UP001139409">
    <property type="component" value="Unassembled WGS sequence"/>
</dbReference>
<evidence type="ECO:0000256" key="8">
    <source>
        <dbReference type="PIRSR" id="PIRSR000077-1"/>
    </source>
</evidence>
<dbReference type="GO" id="GO:0015035">
    <property type="term" value="F:protein-disulfide reductase activity"/>
    <property type="evidence" value="ECO:0007669"/>
    <property type="project" value="UniProtKB-UniRule"/>
</dbReference>
<name>A0A9X1HKR4_9BACT</name>